<dbReference type="AlphaFoldDB" id="A0A9F5N0Y6"/>
<gene>
    <name evidence="10" type="primary">TRADD</name>
</gene>
<evidence type="ECO:0000256" key="7">
    <source>
        <dbReference type="ARBA" id="ARBA00023242"/>
    </source>
</evidence>
<dbReference type="GO" id="GO:0043123">
    <property type="term" value="P:positive regulation of canonical NF-kappaB signal transduction"/>
    <property type="evidence" value="ECO:0007669"/>
    <property type="project" value="InterPro"/>
</dbReference>
<dbReference type="SUPFAM" id="SSF47986">
    <property type="entry name" value="DEATH domain"/>
    <property type="match status" value="1"/>
</dbReference>
<evidence type="ECO:0000256" key="5">
    <source>
        <dbReference type="ARBA" id="ARBA00022703"/>
    </source>
</evidence>
<dbReference type="CTD" id="8717"/>
<dbReference type="GeneID" id="103061514"/>
<evidence type="ECO:0000256" key="2">
    <source>
        <dbReference type="ARBA" id="ARBA00004245"/>
    </source>
</evidence>
<dbReference type="InterPro" id="IPR036729">
    <property type="entry name" value="TRADD_N_sf"/>
</dbReference>
<dbReference type="Proteomes" id="UP000695026">
    <property type="component" value="Unplaced"/>
</dbReference>
<dbReference type="SUPFAM" id="SSF55044">
    <property type="entry name" value="TRADD, N-terminal domain"/>
    <property type="match status" value="1"/>
</dbReference>
<dbReference type="Gene3D" id="3.30.70.680">
    <property type="entry name" value="TRADD, N-terminal domain"/>
    <property type="match status" value="1"/>
</dbReference>
<dbReference type="PANTHER" id="PTHR14913:SF0">
    <property type="entry name" value="TUMOR NECROSIS FACTOR RECEPTOR TYPE 1-ASSOCIATED DEATH DOMAIN PROTEIN"/>
    <property type="match status" value="1"/>
</dbReference>
<keyword evidence="6" id="KW-0206">Cytoskeleton</keyword>
<keyword evidence="5" id="KW-0053">Apoptosis</keyword>
<evidence type="ECO:0000313" key="10">
    <source>
        <dbReference type="RefSeq" id="XP_025023978.1"/>
    </source>
</evidence>
<comment type="subcellular location">
    <subcellularLocation>
        <location evidence="2">Cytoplasm</location>
        <location evidence="2">Cytoskeleton</location>
    </subcellularLocation>
    <subcellularLocation>
        <location evidence="1">Nucleus</location>
    </subcellularLocation>
</comment>
<evidence type="ECO:0000256" key="6">
    <source>
        <dbReference type="ARBA" id="ARBA00023212"/>
    </source>
</evidence>
<reference evidence="10" key="1">
    <citation type="submission" date="2025-08" db="UniProtKB">
        <authorList>
            <consortium name="RefSeq"/>
        </authorList>
    </citation>
    <scope>IDENTIFICATION</scope>
    <source>
        <tissue evidence="10">Liver</tissue>
    </source>
</reference>
<organism evidence="9 10">
    <name type="scientific">Python bivittatus</name>
    <name type="common">Burmese python</name>
    <name type="synonym">Python molurus bivittatus</name>
    <dbReference type="NCBI Taxonomy" id="176946"/>
    <lineage>
        <taxon>Eukaryota</taxon>
        <taxon>Metazoa</taxon>
        <taxon>Chordata</taxon>
        <taxon>Craniata</taxon>
        <taxon>Vertebrata</taxon>
        <taxon>Euteleostomi</taxon>
        <taxon>Lepidosauria</taxon>
        <taxon>Squamata</taxon>
        <taxon>Bifurcata</taxon>
        <taxon>Unidentata</taxon>
        <taxon>Episquamata</taxon>
        <taxon>Toxicofera</taxon>
        <taxon>Serpentes</taxon>
        <taxon>Henophidia</taxon>
        <taxon>Pythonidae</taxon>
        <taxon>Python</taxon>
    </lineage>
</organism>
<keyword evidence="4" id="KW-0963">Cytoplasm</keyword>
<name>A0A9F5N0Y6_PYTBI</name>
<evidence type="ECO:0000256" key="3">
    <source>
        <dbReference type="ARBA" id="ARBA00015474"/>
    </source>
</evidence>
<proteinExistence type="predicted"/>
<dbReference type="InterPro" id="IPR011029">
    <property type="entry name" value="DEATH-like_dom_sf"/>
</dbReference>
<dbReference type="OrthoDB" id="9903238at2759"/>
<evidence type="ECO:0000256" key="4">
    <source>
        <dbReference type="ARBA" id="ARBA00022490"/>
    </source>
</evidence>
<dbReference type="Pfam" id="PF00531">
    <property type="entry name" value="Death"/>
    <property type="match status" value="1"/>
</dbReference>
<dbReference type="RefSeq" id="XP_025023978.1">
    <property type="nucleotide sequence ID" value="XM_025168210.1"/>
</dbReference>
<evidence type="ECO:0000313" key="9">
    <source>
        <dbReference type="Proteomes" id="UP000695026"/>
    </source>
</evidence>
<dbReference type="Pfam" id="PF09034">
    <property type="entry name" value="TRADD_N"/>
    <property type="match status" value="1"/>
</dbReference>
<dbReference type="SMART" id="SM00005">
    <property type="entry name" value="DEATH"/>
    <property type="match status" value="1"/>
</dbReference>
<keyword evidence="7" id="KW-0539">Nucleus</keyword>
<keyword evidence="10" id="KW-0675">Receptor</keyword>
<dbReference type="GO" id="GO:0002947">
    <property type="term" value="C:tumor necrosis factor receptor superfamily complex"/>
    <property type="evidence" value="ECO:0007669"/>
    <property type="project" value="TreeGrafter"/>
</dbReference>
<dbReference type="PROSITE" id="PS50017">
    <property type="entry name" value="DEATH_DOMAIN"/>
    <property type="match status" value="1"/>
</dbReference>
<sequence>MWSLPPKCQRQRGRSPSLPYLCPAHLVGGRVTSSLWITSDAGGKVMGDSMDGWVGSAYLFVQATSEKVFLPTLYRNPQQRPCIFKAFKLALADSTGGFNGLDILKVHCSDPHLIVQLKFCKEEDCRKFLQSYHQGGLQDALQRHLKVSLSLASLEPLRMELKAGAEKLDSMILEVERCLECISREKPDHLRDEEIAQLEESLMSLNCQESMCPSLKLPLSLNSSLPTLDSSPPSSSPSEISKPLLQEAIFTFQDQQFANRKITPDDHQKFAKLVSKKWKQVGRSLYLQTKCRALRDPLIDNLAIEYEREGLYEQAYQLLRRYIDSEGKRATIQRLIAALEDNGLISLAEELLGLHQSDNLP</sequence>
<evidence type="ECO:0000259" key="8">
    <source>
        <dbReference type="PROSITE" id="PS50017"/>
    </source>
</evidence>
<dbReference type="OMA" id="QPCSRFL"/>
<accession>A0A9F5N0Y6</accession>
<dbReference type="InterPro" id="IPR000488">
    <property type="entry name" value="Death_dom"/>
</dbReference>
<protein>
    <recommendedName>
        <fullName evidence="3">Tumor necrosis factor receptor type 1-associated DEATH domain protein</fullName>
    </recommendedName>
</protein>
<evidence type="ECO:0000256" key="1">
    <source>
        <dbReference type="ARBA" id="ARBA00004123"/>
    </source>
</evidence>
<dbReference type="InterPro" id="IPR009095">
    <property type="entry name" value="TRADD_N"/>
</dbReference>
<dbReference type="InterPro" id="IPR035712">
    <property type="entry name" value="TRADD"/>
</dbReference>
<dbReference type="Gene3D" id="1.10.533.10">
    <property type="entry name" value="Death Domain, Fas"/>
    <property type="match status" value="1"/>
</dbReference>
<dbReference type="GO" id="GO:0005856">
    <property type="term" value="C:cytoskeleton"/>
    <property type="evidence" value="ECO:0007669"/>
    <property type="project" value="UniProtKB-SubCell"/>
</dbReference>
<dbReference type="GO" id="GO:0097191">
    <property type="term" value="P:extrinsic apoptotic signaling pathway"/>
    <property type="evidence" value="ECO:0007669"/>
    <property type="project" value="TreeGrafter"/>
</dbReference>
<dbReference type="PANTHER" id="PTHR14913">
    <property type="entry name" value="TUMOR NECROSIS FACTOR RECEPTOR TYPE 1-ASSOCIATED DEATH DOMAIN PROTEIN"/>
    <property type="match status" value="1"/>
</dbReference>
<feature type="domain" description="Death" evidence="8">
    <location>
        <begin position="299"/>
        <end position="355"/>
    </location>
</feature>
<dbReference type="GO" id="GO:0005068">
    <property type="term" value="F:transmembrane receptor protein tyrosine kinase adaptor activity"/>
    <property type="evidence" value="ECO:0007669"/>
    <property type="project" value="TreeGrafter"/>
</dbReference>
<keyword evidence="9" id="KW-1185">Reference proteome</keyword>
<dbReference type="GO" id="GO:0005634">
    <property type="term" value="C:nucleus"/>
    <property type="evidence" value="ECO:0007669"/>
    <property type="project" value="UniProtKB-SubCell"/>
</dbReference>